<dbReference type="PANTHER" id="PTHR28041">
    <property type="entry name" value="54S RIBOSOMAL PROTEIN L25, MITOCHONDRIAL"/>
    <property type="match status" value="1"/>
</dbReference>
<dbReference type="eggNOG" id="ENOG502S29G">
    <property type="taxonomic scope" value="Eukaryota"/>
</dbReference>
<evidence type="ECO:0000256" key="1">
    <source>
        <dbReference type="SAM" id="MobiDB-lite"/>
    </source>
</evidence>
<reference evidence="4" key="1">
    <citation type="journal article" date="2012" name="Science">
        <title>The Paleozoic origin of enzymatic lignin decomposition reconstructed from 31 fungal genomes.</title>
        <authorList>
            <person name="Floudas D."/>
            <person name="Binder M."/>
            <person name="Riley R."/>
            <person name="Barry K."/>
            <person name="Blanchette R.A."/>
            <person name="Henrissat B."/>
            <person name="Martinez A.T."/>
            <person name="Otillar R."/>
            <person name="Spatafora J.W."/>
            <person name="Yadav J.S."/>
            <person name="Aerts A."/>
            <person name="Benoit I."/>
            <person name="Boyd A."/>
            <person name="Carlson A."/>
            <person name="Copeland A."/>
            <person name="Coutinho P.M."/>
            <person name="de Vries R.P."/>
            <person name="Ferreira P."/>
            <person name="Findley K."/>
            <person name="Foster B."/>
            <person name="Gaskell J."/>
            <person name="Glotzer D."/>
            <person name="Gorecki P."/>
            <person name="Heitman J."/>
            <person name="Hesse C."/>
            <person name="Hori C."/>
            <person name="Igarashi K."/>
            <person name="Jurgens J.A."/>
            <person name="Kallen N."/>
            <person name="Kersten P."/>
            <person name="Kohler A."/>
            <person name="Kuees U."/>
            <person name="Kumar T.K.A."/>
            <person name="Kuo A."/>
            <person name="LaButti K."/>
            <person name="Larrondo L.F."/>
            <person name="Lindquist E."/>
            <person name="Ling A."/>
            <person name="Lombard V."/>
            <person name="Lucas S."/>
            <person name="Lundell T."/>
            <person name="Martin R."/>
            <person name="McLaughlin D.J."/>
            <person name="Morgenstern I."/>
            <person name="Morin E."/>
            <person name="Murat C."/>
            <person name="Nagy L.G."/>
            <person name="Nolan M."/>
            <person name="Ohm R.A."/>
            <person name="Patyshakuliyeva A."/>
            <person name="Rokas A."/>
            <person name="Ruiz-Duenas F.J."/>
            <person name="Sabat G."/>
            <person name="Salamov A."/>
            <person name="Samejima M."/>
            <person name="Schmutz J."/>
            <person name="Slot J.C."/>
            <person name="St John F."/>
            <person name="Stenlid J."/>
            <person name="Sun H."/>
            <person name="Sun S."/>
            <person name="Syed K."/>
            <person name="Tsang A."/>
            <person name="Wiebenga A."/>
            <person name="Young D."/>
            <person name="Pisabarro A."/>
            <person name="Eastwood D.C."/>
            <person name="Martin F."/>
            <person name="Cullen D."/>
            <person name="Grigoriev I.V."/>
            <person name="Hibbett D.S."/>
        </authorList>
    </citation>
    <scope>NUCLEOTIDE SEQUENCE [LARGE SCALE GENOMIC DNA]</scope>
    <source>
        <strain evidence="4">MF3/22</strain>
    </source>
</reference>
<evidence type="ECO:0000313" key="3">
    <source>
        <dbReference type="EMBL" id="EJC97798.1"/>
    </source>
</evidence>
<dbReference type="AlphaFoldDB" id="R7SGH4"/>
<feature type="region of interest" description="Disordered" evidence="1">
    <location>
        <begin position="94"/>
        <end position="114"/>
    </location>
</feature>
<proteinExistence type="predicted"/>
<accession>R7SGH4</accession>
<evidence type="ECO:0000313" key="4">
    <source>
        <dbReference type="Proteomes" id="UP000053630"/>
    </source>
</evidence>
<feature type="compositionally biased region" description="Polar residues" evidence="1">
    <location>
        <begin position="188"/>
        <end position="213"/>
    </location>
</feature>
<organism evidence="3 4">
    <name type="scientific">Fomitiporia mediterranea (strain MF3/22)</name>
    <name type="common">Grapevine white-rot fungus</name>
    <dbReference type="NCBI Taxonomy" id="694068"/>
    <lineage>
        <taxon>Eukaryota</taxon>
        <taxon>Fungi</taxon>
        <taxon>Dikarya</taxon>
        <taxon>Basidiomycota</taxon>
        <taxon>Agaricomycotina</taxon>
        <taxon>Agaricomycetes</taxon>
        <taxon>Hymenochaetales</taxon>
        <taxon>Hymenochaetaceae</taxon>
        <taxon>Fomitiporia</taxon>
    </lineage>
</organism>
<sequence length="332" mass="38058">MSTTAIPKLIQRFRARELQCFINRGGLRSPNRTNEGRTPLYMQNIKNIDVKKDIRMGVPLHNPFLPRALFKQEVNVETDESAFPFGSLNLGSVGKGGNGKKENGKKKERKMWAPPRYSLRRQKELVKAARASGTLHLLPPGPKLSLEELQEAKREARRRARAAKETSLKVQQSIARAKAAKANASAKDGTTTSSASQDVESQETSTQRPSSTRSHQKRRQPRWLLRTPQNLSHRRTSPTLGYPGITFNWTSKGKDKLHPKPHSHSSLTIYATRRRMFKGHKWERHLAKRRAQIAVRMRDMDKRVERFKNVYVRRRAKPLKPAVPRKKESLPF</sequence>
<dbReference type="PANTHER" id="PTHR28041:SF1">
    <property type="entry name" value="LARGE RIBOSOMAL SUBUNIT PROTEIN ML59"/>
    <property type="match status" value="1"/>
</dbReference>
<dbReference type="Proteomes" id="UP000053630">
    <property type="component" value="Unassembled WGS sequence"/>
</dbReference>
<dbReference type="Pfam" id="PF18126">
    <property type="entry name" value="Mitoc_mL59"/>
    <property type="match status" value="1"/>
</dbReference>
<dbReference type="GeneID" id="18678440"/>
<evidence type="ECO:0000259" key="2">
    <source>
        <dbReference type="Pfam" id="PF18126"/>
    </source>
</evidence>
<dbReference type="GO" id="GO:0005762">
    <property type="term" value="C:mitochondrial large ribosomal subunit"/>
    <property type="evidence" value="ECO:0007669"/>
    <property type="project" value="InterPro"/>
</dbReference>
<dbReference type="KEGG" id="fme:FOMMEDRAFT_24242"/>
<protein>
    <recommendedName>
        <fullName evidence="2">Large ribosomal subunit protein mL59 domain-containing protein</fullName>
    </recommendedName>
</protein>
<dbReference type="GO" id="GO:0003735">
    <property type="term" value="F:structural constituent of ribosome"/>
    <property type="evidence" value="ECO:0007669"/>
    <property type="project" value="InterPro"/>
</dbReference>
<dbReference type="EMBL" id="JH717985">
    <property type="protein sequence ID" value="EJC97798.1"/>
    <property type="molecule type" value="Genomic_DNA"/>
</dbReference>
<feature type="region of interest" description="Disordered" evidence="1">
    <location>
        <begin position="150"/>
        <end position="241"/>
    </location>
</feature>
<dbReference type="RefSeq" id="XP_007271945.1">
    <property type="nucleotide sequence ID" value="XM_007271883.1"/>
</dbReference>
<dbReference type="InterPro" id="IPR040922">
    <property type="entry name" value="Ribosomal_mL59_dom"/>
</dbReference>
<keyword evidence="4" id="KW-1185">Reference proteome</keyword>
<dbReference type="OrthoDB" id="18529at2759"/>
<gene>
    <name evidence="3" type="ORF">FOMMEDRAFT_24242</name>
</gene>
<dbReference type="InterPro" id="IPR037507">
    <property type="entry name" value="Ribosomal_mL59"/>
</dbReference>
<feature type="compositionally biased region" description="Low complexity" evidence="1">
    <location>
        <begin position="175"/>
        <end position="187"/>
    </location>
</feature>
<feature type="domain" description="Large ribosomal subunit protein mL59" evidence="2">
    <location>
        <begin position="105"/>
        <end position="309"/>
    </location>
</feature>
<name>R7SGH4_FOMME</name>